<gene>
    <name evidence="1" type="ORF">D0544_13030</name>
</gene>
<reference evidence="1 2" key="1">
    <citation type="submission" date="2018-08" db="EMBL/GenBank/DDBJ databases">
        <authorList>
            <person name="Khan S.A."/>
        </authorList>
    </citation>
    <scope>NUCLEOTIDE SEQUENCE [LARGE SCALE GENOMIC DNA]</scope>
    <source>
        <strain evidence="1 2">GTF-13</strain>
    </source>
</reference>
<keyword evidence="2" id="KW-1185">Reference proteome</keyword>
<accession>A0A3P3VPM9</accession>
<sequence length="126" mass="14066">MVERLLSIDETRARCALTLRADNPFIGRQGTLPGYLGIELMAQGVALFAGYHCLRRGEPVRVGYLLGSRHYRSHRSHLEPGCELEIEVEQEYFSEGMALFSCRLLAQGNELASARLNTFQAPLANV</sequence>
<dbReference type="InterPro" id="IPR016776">
    <property type="entry name" value="ApeP-like_dehydratase"/>
</dbReference>
<evidence type="ECO:0008006" key="3">
    <source>
        <dbReference type="Google" id="ProtNLM"/>
    </source>
</evidence>
<dbReference type="EMBL" id="QWEZ01000002">
    <property type="protein sequence ID" value="RRJ82773.1"/>
    <property type="molecule type" value="Genomic_DNA"/>
</dbReference>
<protein>
    <recommendedName>
        <fullName evidence="3">3-hydroxylacyl-ACP dehydratase</fullName>
    </recommendedName>
</protein>
<dbReference type="Gene3D" id="3.10.129.10">
    <property type="entry name" value="Hotdog Thioesterase"/>
    <property type="match status" value="1"/>
</dbReference>
<name>A0A3P3VPM9_9GAMM</name>
<dbReference type="Proteomes" id="UP000280792">
    <property type="component" value="Unassembled WGS sequence"/>
</dbReference>
<dbReference type="SUPFAM" id="SSF54637">
    <property type="entry name" value="Thioesterase/thiol ester dehydrase-isomerase"/>
    <property type="match status" value="1"/>
</dbReference>
<dbReference type="InterPro" id="IPR029069">
    <property type="entry name" value="HotDog_dom_sf"/>
</dbReference>
<reference evidence="1 2" key="2">
    <citation type="submission" date="2018-12" db="EMBL/GenBank/DDBJ databases">
        <title>Simiduia agarivorans gen. nov., sp. nov., a marine, agarolytic bacterium isolated from shallow coastal water from Keelung, Taiwan.</title>
        <authorList>
            <person name="Shieh W.Y."/>
        </authorList>
    </citation>
    <scope>NUCLEOTIDE SEQUENCE [LARGE SCALE GENOMIC DNA]</scope>
    <source>
        <strain evidence="1 2">GTF-13</strain>
    </source>
</reference>
<organism evidence="1 2">
    <name type="scientific">Aestuariirhabdus litorea</name>
    <dbReference type="NCBI Taxonomy" id="2528527"/>
    <lineage>
        <taxon>Bacteria</taxon>
        <taxon>Pseudomonadati</taxon>
        <taxon>Pseudomonadota</taxon>
        <taxon>Gammaproteobacteria</taxon>
        <taxon>Oceanospirillales</taxon>
        <taxon>Aestuariirhabdaceae</taxon>
        <taxon>Aestuariirhabdus</taxon>
    </lineage>
</organism>
<dbReference type="Pfam" id="PF22817">
    <property type="entry name" value="ApeP-like"/>
    <property type="match status" value="1"/>
</dbReference>
<evidence type="ECO:0000313" key="2">
    <source>
        <dbReference type="Proteomes" id="UP000280792"/>
    </source>
</evidence>
<proteinExistence type="predicted"/>
<comment type="caution">
    <text evidence="1">The sequence shown here is derived from an EMBL/GenBank/DDBJ whole genome shotgun (WGS) entry which is preliminary data.</text>
</comment>
<evidence type="ECO:0000313" key="1">
    <source>
        <dbReference type="EMBL" id="RRJ82773.1"/>
    </source>
</evidence>
<dbReference type="AlphaFoldDB" id="A0A3P3VPM9"/>